<dbReference type="RefSeq" id="WP_408159626.1">
    <property type="nucleotide sequence ID" value="NZ_JAQQFM010000008.1"/>
</dbReference>
<keyword evidence="2" id="KW-1185">Reference proteome</keyword>
<proteinExistence type="predicted"/>
<sequence>MDDSIFLLAQEMTHFFDAISMLVESFHGEAPACLHEACARSFHIAFAR</sequence>
<protein>
    <submittedName>
        <fullName evidence="1">Uncharacterized protein</fullName>
    </submittedName>
</protein>
<gene>
    <name evidence="1" type="ORF">PQR62_19255</name>
</gene>
<evidence type="ECO:0000313" key="1">
    <source>
        <dbReference type="EMBL" id="MFL9926423.1"/>
    </source>
</evidence>
<name>A0ABW9AC28_9BURK</name>
<comment type="caution">
    <text evidence="1">The sequence shown here is derived from an EMBL/GenBank/DDBJ whole genome shotgun (WGS) entry which is preliminary data.</text>
</comment>
<organism evidence="1 2">
    <name type="scientific">Herbaspirillum lusitanum</name>
    <dbReference type="NCBI Taxonomy" id="213312"/>
    <lineage>
        <taxon>Bacteria</taxon>
        <taxon>Pseudomonadati</taxon>
        <taxon>Pseudomonadota</taxon>
        <taxon>Betaproteobacteria</taxon>
        <taxon>Burkholderiales</taxon>
        <taxon>Oxalobacteraceae</taxon>
        <taxon>Herbaspirillum</taxon>
    </lineage>
</organism>
<reference evidence="1 2" key="1">
    <citation type="journal article" date="2024" name="Chem. Sci.">
        <title>Discovery of megapolipeptins by genome mining of a Burkholderiales bacteria collection.</title>
        <authorList>
            <person name="Paulo B.S."/>
            <person name="Recchia M.J.J."/>
            <person name="Lee S."/>
            <person name="Fergusson C.H."/>
            <person name="Romanowski S.B."/>
            <person name="Hernandez A."/>
            <person name="Krull N."/>
            <person name="Liu D.Y."/>
            <person name="Cavanagh H."/>
            <person name="Bos A."/>
            <person name="Gray C.A."/>
            <person name="Murphy B.T."/>
            <person name="Linington R.G."/>
            <person name="Eustaquio A.S."/>
        </authorList>
    </citation>
    <scope>NUCLEOTIDE SEQUENCE [LARGE SCALE GENOMIC DNA]</scope>
    <source>
        <strain evidence="1 2">RL21-008-BIB-A</strain>
    </source>
</reference>
<evidence type="ECO:0000313" key="2">
    <source>
        <dbReference type="Proteomes" id="UP001629246"/>
    </source>
</evidence>
<dbReference type="EMBL" id="JAQQFM010000008">
    <property type="protein sequence ID" value="MFL9926423.1"/>
    <property type="molecule type" value="Genomic_DNA"/>
</dbReference>
<dbReference type="Proteomes" id="UP001629246">
    <property type="component" value="Unassembled WGS sequence"/>
</dbReference>
<accession>A0ABW9AC28</accession>